<protein>
    <submittedName>
        <fullName evidence="1">BQ5605_C017g08557 protein</fullName>
    </submittedName>
</protein>
<keyword evidence="2" id="KW-1185">Reference proteome</keyword>
<dbReference type="EMBL" id="FQNC01000017">
    <property type="protein sequence ID" value="SGY20261.1"/>
    <property type="molecule type" value="Genomic_DNA"/>
</dbReference>
<organism evidence="1 2">
    <name type="scientific">Microbotryum silenes-dioicae</name>
    <dbReference type="NCBI Taxonomy" id="796604"/>
    <lineage>
        <taxon>Eukaryota</taxon>
        <taxon>Fungi</taxon>
        <taxon>Dikarya</taxon>
        <taxon>Basidiomycota</taxon>
        <taxon>Pucciniomycotina</taxon>
        <taxon>Microbotryomycetes</taxon>
        <taxon>Microbotryales</taxon>
        <taxon>Microbotryaceae</taxon>
        <taxon>Microbotryum</taxon>
    </lineage>
</organism>
<dbReference type="Proteomes" id="UP000249464">
    <property type="component" value="Unassembled WGS sequence"/>
</dbReference>
<sequence>MNGPGREQWCVAYARELSNHEGMQWAPGTRRESGPPVGRRAIPTKVVLLKKRNDRGEVLTFKARLVARGDLQKPGDYRTTYAPTACIASVRIFERSNAFHRLRRSIYGLKQAGHDWNQTLHDQLRKSHG</sequence>
<name>A0A2X0LV12_9BASI</name>
<evidence type="ECO:0000313" key="1">
    <source>
        <dbReference type="EMBL" id="SGY20261.1"/>
    </source>
</evidence>
<evidence type="ECO:0000313" key="2">
    <source>
        <dbReference type="Proteomes" id="UP000249464"/>
    </source>
</evidence>
<dbReference type="AlphaFoldDB" id="A0A2X0LV12"/>
<reference evidence="1 2" key="1">
    <citation type="submission" date="2016-11" db="EMBL/GenBank/DDBJ databases">
        <authorList>
            <person name="Jaros S."/>
            <person name="Januszkiewicz K."/>
            <person name="Wedrychowicz H."/>
        </authorList>
    </citation>
    <scope>NUCLEOTIDE SEQUENCE [LARGE SCALE GENOMIC DNA]</scope>
</reference>
<accession>A0A2X0LV12</accession>
<proteinExistence type="predicted"/>
<gene>
    <name evidence="1" type="primary">BQ5605_C017g08557</name>
    <name evidence="1" type="ORF">BQ5605_C017G08557</name>
</gene>